<accession>A0A5C5YCP5</accession>
<feature type="domain" description="DUF985" evidence="1">
    <location>
        <begin position="4"/>
        <end position="144"/>
    </location>
</feature>
<dbReference type="InterPro" id="IPR039935">
    <property type="entry name" value="YML079W-like"/>
</dbReference>
<dbReference type="Proteomes" id="UP000318478">
    <property type="component" value="Unassembled WGS sequence"/>
</dbReference>
<dbReference type="InterPro" id="IPR014710">
    <property type="entry name" value="RmlC-like_jellyroll"/>
</dbReference>
<dbReference type="CDD" id="cd06121">
    <property type="entry name" value="cupin_YML079wp"/>
    <property type="match status" value="1"/>
</dbReference>
<name>A0A5C5YCP5_9BACT</name>
<dbReference type="PANTHER" id="PTHR33387:SF3">
    <property type="entry name" value="DUF985 DOMAIN-CONTAINING PROTEIN"/>
    <property type="match status" value="1"/>
</dbReference>
<dbReference type="SUPFAM" id="SSF51182">
    <property type="entry name" value="RmlC-like cupins"/>
    <property type="match status" value="1"/>
</dbReference>
<evidence type="ECO:0000259" key="1">
    <source>
        <dbReference type="Pfam" id="PF06172"/>
    </source>
</evidence>
<keyword evidence="3" id="KW-1185">Reference proteome</keyword>
<reference evidence="2 3" key="1">
    <citation type="submission" date="2019-02" db="EMBL/GenBank/DDBJ databases">
        <title>Deep-cultivation of Planctomycetes and their phenomic and genomic characterization uncovers novel biology.</title>
        <authorList>
            <person name="Wiegand S."/>
            <person name="Jogler M."/>
            <person name="Boedeker C."/>
            <person name="Pinto D."/>
            <person name="Vollmers J."/>
            <person name="Rivas-Marin E."/>
            <person name="Kohn T."/>
            <person name="Peeters S.H."/>
            <person name="Heuer A."/>
            <person name="Rast P."/>
            <person name="Oberbeckmann S."/>
            <person name="Bunk B."/>
            <person name="Jeske O."/>
            <person name="Meyerdierks A."/>
            <person name="Storesund J.E."/>
            <person name="Kallscheuer N."/>
            <person name="Luecker S."/>
            <person name="Lage O.M."/>
            <person name="Pohl T."/>
            <person name="Merkel B.J."/>
            <person name="Hornburger P."/>
            <person name="Mueller R.-W."/>
            <person name="Bruemmer F."/>
            <person name="Labrenz M."/>
            <person name="Spormann A.M."/>
            <person name="Op Den Camp H."/>
            <person name="Overmann J."/>
            <person name="Amann R."/>
            <person name="Jetten M.S.M."/>
            <person name="Mascher T."/>
            <person name="Medema M.H."/>
            <person name="Devos D.P."/>
            <person name="Kaster A.-K."/>
            <person name="Ovreas L."/>
            <person name="Rohde M."/>
            <person name="Galperin M.Y."/>
            <person name="Jogler C."/>
        </authorList>
    </citation>
    <scope>NUCLEOTIDE SEQUENCE [LARGE SCALE GENOMIC DNA]</scope>
    <source>
        <strain evidence="2 3">Pla123a</strain>
    </source>
</reference>
<dbReference type="Gene3D" id="2.60.120.10">
    <property type="entry name" value="Jelly Rolls"/>
    <property type="match status" value="1"/>
</dbReference>
<evidence type="ECO:0000313" key="2">
    <source>
        <dbReference type="EMBL" id="TWT73466.1"/>
    </source>
</evidence>
<organism evidence="2 3">
    <name type="scientific">Posidoniimonas polymericola</name>
    <dbReference type="NCBI Taxonomy" id="2528002"/>
    <lineage>
        <taxon>Bacteria</taxon>
        <taxon>Pseudomonadati</taxon>
        <taxon>Planctomycetota</taxon>
        <taxon>Planctomycetia</taxon>
        <taxon>Pirellulales</taxon>
        <taxon>Lacipirellulaceae</taxon>
        <taxon>Posidoniimonas</taxon>
    </lineage>
</organism>
<dbReference type="RefSeq" id="WP_146589826.1">
    <property type="nucleotide sequence ID" value="NZ_SJPO01000010.1"/>
</dbReference>
<gene>
    <name evidence="2" type="ORF">Pla123a_38020</name>
</gene>
<proteinExistence type="predicted"/>
<protein>
    <recommendedName>
        <fullName evidence="1">DUF985 domain-containing protein</fullName>
    </recommendedName>
</protein>
<dbReference type="Pfam" id="PF06172">
    <property type="entry name" value="Cupin_5"/>
    <property type="match status" value="1"/>
</dbReference>
<dbReference type="EMBL" id="SJPO01000010">
    <property type="protein sequence ID" value="TWT73466.1"/>
    <property type="molecule type" value="Genomic_DNA"/>
</dbReference>
<sequence length="172" mass="18915">MTAQEIIELLGLAPLPQEGGFYRETYRAPLEIPESGLPGVYEGDRNVSTAIYFLITPDECSALHILPTDELFHFYAGDPVDMLLLYPDGRVANAALGVDLAAGQRPQALAPGDVWQGCRLRDGGEWALLGCTVAPGFDFRDFHVVTAEQVEELKQKFPSVANEIDRLTPNQR</sequence>
<dbReference type="PANTHER" id="PTHR33387">
    <property type="entry name" value="RMLC-LIKE JELLY ROLL FOLD PROTEIN"/>
    <property type="match status" value="1"/>
</dbReference>
<dbReference type="OrthoDB" id="9798288at2"/>
<dbReference type="AlphaFoldDB" id="A0A5C5YCP5"/>
<dbReference type="InterPro" id="IPR011051">
    <property type="entry name" value="RmlC_Cupin_sf"/>
</dbReference>
<evidence type="ECO:0000313" key="3">
    <source>
        <dbReference type="Proteomes" id="UP000318478"/>
    </source>
</evidence>
<dbReference type="InterPro" id="IPR009327">
    <property type="entry name" value="Cupin_DUF985"/>
</dbReference>
<comment type="caution">
    <text evidence="2">The sequence shown here is derived from an EMBL/GenBank/DDBJ whole genome shotgun (WGS) entry which is preliminary data.</text>
</comment>